<dbReference type="Proteomes" id="UP001314263">
    <property type="component" value="Unassembled WGS sequence"/>
</dbReference>
<keyword evidence="2" id="KW-1133">Transmembrane helix</keyword>
<reference evidence="3 4" key="1">
    <citation type="submission" date="2023-10" db="EMBL/GenBank/DDBJ databases">
        <authorList>
            <person name="Maclean D."/>
            <person name="Macfadyen A."/>
        </authorList>
    </citation>
    <scope>NUCLEOTIDE SEQUENCE [LARGE SCALE GENOMIC DNA]</scope>
</reference>
<evidence type="ECO:0000313" key="4">
    <source>
        <dbReference type="Proteomes" id="UP001314263"/>
    </source>
</evidence>
<evidence type="ECO:0000256" key="2">
    <source>
        <dbReference type="SAM" id="Phobius"/>
    </source>
</evidence>
<sequence length="266" mass="28094">MPSLVEELKSWCSTFLARIAAFLSEASAGTLQLTGVLGVAAVLYGLYALRPKPGRRPQQRPRQAEASASLTASAASSSTQQQHHAASTTTQQEAAQTSSASSQGLAWRVKSQLTGVKTVTVSAPGVLLEEWSPEELQESATLRADAAAILQEVRRFANVYVIAHVADDMGEATVRGALEAGGLVGPGAGQIAAHRVLCCSTLDGKISIARQLEPGLHIDGHPHTIESLRRFMPQLLYIRQPGLQKIPAASPNTAVANSLAEIFSAR</sequence>
<keyword evidence="2" id="KW-0472">Membrane</keyword>
<accession>A0AAV1INE7</accession>
<dbReference type="InterPro" id="IPR037485">
    <property type="entry name" value="PEX22"/>
</dbReference>
<dbReference type="PANTHER" id="PTHR34126">
    <property type="entry name" value="PEROXISOME BIOGENESIS PROTEIN 22"/>
    <property type="match status" value="1"/>
</dbReference>
<dbReference type="PANTHER" id="PTHR34126:SF1">
    <property type="entry name" value="PEROXISOME BIOGENESIS PROTEIN 22"/>
    <property type="match status" value="1"/>
</dbReference>
<dbReference type="GO" id="GO:0007031">
    <property type="term" value="P:peroxisome organization"/>
    <property type="evidence" value="ECO:0007669"/>
    <property type="project" value="InterPro"/>
</dbReference>
<feature type="region of interest" description="Disordered" evidence="1">
    <location>
        <begin position="53"/>
        <end position="99"/>
    </location>
</feature>
<keyword evidence="4" id="KW-1185">Reference proteome</keyword>
<evidence type="ECO:0000313" key="3">
    <source>
        <dbReference type="EMBL" id="CAK0787573.1"/>
    </source>
</evidence>
<dbReference type="Pfam" id="PF22978">
    <property type="entry name" value="HAD_Pex22"/>
    <property type="match status" value="1"/>
</dbReference>
<feature type="transmembrane region" description="Helical" evidence="2">
    <location>
        <begin position="31"/>
        <end position="49"/>
    </location>
</feature>
<comment type="caution">
    <text evidence="3">The sequence shown here is derived from an EMBL/GenBank/DDBJ whole genome shotgun (WGS) entry which is preliminary data.</text>
</comment>
<protein>
    <submittedName>
        <fullName evidence="3">Uncharacterized protein</fullName>
    </submittedName>
</protein>
<proteinExistence type="predicted"/>
<keyword evidence="2" id="KW-0812">Transmembrane</keyword>
<organism evidence="3 4">
    <name type="scientific">Coccomyxa viridis</name>
    <dbReference type="NCBI Taxonomy" id="1274662"/>
    <lineage>
        <taxon>Eukaryota</taxon>
        <taxon>Viridiplantae</taxon>
        <taxon>Chlorophyta</taxon>
        <taxon>core chlorophytes</taxon>
        <taxon>Trebouxiophyceae</taxon>
        <taxon>Trebouxiophyceae incertae sedis</taxon>
        <taxon>Coccomyxaceae</taxon>
        <taxon>Coccomyxa</taxon>
    </lineage>
</organism>
<dbReference type="AlphaFoldDB" id="A0AAV1INE7"/>
<dbReference type="EMBL" id="CAUYUE010000017">
    <property type="protein sequence ID" value="CAK0787573.1"/>
    <property type="molecule type" value="Genomic_DNA"/>
</dbReference>
<evidence type="ECO:0000256" key="1">
    <source>
        <dbReference type="SAM" id="MobiDB-lite"/>
    </source>
</evidence>
<name>A0AAV1INE7_9CHLO</name>
<feature type="compositionally biased region" description="Low complexity" evidence="1">
    <location>
        <begin position="60"/>
        <end position="99"/>
    </location>
</feature>
<gene>
    <name evidence="3" type="ORF">CVIRNUC_010795</name>
</gene>